<name>A0AAX2J4N8_KINKI</name>
<sequence>MQSVKGWLNLFKIQMNFNSNYLLAKHWQLEQSRITQYRKGRLRLPLAFIIEIAATLEVEPLEIIASIEYFKCRELDKELIHDVYFNAMKKTIAVRMAAYSRIHCRRKFKPYSWRK</sequence>
<protein>
    <recommendedName>
        <fullName evidence="3">HTH cro/C1-type domain-containing protein</fullName>
    </recommendedName>
</protein>
<evidence type="ECO:0000313" key="2">
    <source>
        <dbReference type="Proteomes" id="UP000248598"/>
    </source>
</evidence>
<dbReference type="SUPFAM" id="SSF47413">
    <property type="entry name" value="lambda repressor-like DNA-binding domains"/>
    <property type="match status" value="1"/>
</dbReference>
<proteinExistence type="predicted"/>
<evidence type="ECO:0008006" key="3">
    <source>
        <dbReference type="Google" id="ProtNLM"/>
    </source>
</evidence>
<dbReference type="GO" id="GO:0003677">
    <property type="term" value="F:DNA binding"/>
    <property type="evidence" value="ECO:0007669"/>
    <property type="project" value="InterPro"/>
</dbReference>
<dbReference type="AlphaFoldDB" id="A0AAX2J4N8"/>
<dbReference type="EMBL" id="LS483426">
    <property type="protein sequence ID" value="SQH25299.1"/>
    <property type="molecule type" value="Genomic_DNA"/>
</dbReference>
<accession>A0AAX2J4N8</accession>
<dbReference type="RefSeq" id="WP_003786885.1">
    <property type="nucleotide sequence ID" value="NZ_CP091518.1"/>
</dbReference>
<gene>
    <name evidence="1" type="ORF">NCTC10529_01495</name>
</gene>
<reference evidence="1 2" key="1">
    <citation type="submission" date="2018-06" db="EMBL/GenBank/DDBJ databases">
        <authorList>
            <consortium name="Pathogen Informatics"/>
            <person name="Doyle S."/>
        </authorList>
    </citation>
    <scope>NUCLEOTIDE SEQUENCE [LARGE SCALE GENOMIC DNA]</scope>
    <source>
        <strain evidence="1 2">NCTC10529</strain>
    </source>
</reference>
<dbReference type="Proteomes" id="UP000248598">
    <property type="component" value="Chromosome 1"/>
</dbReference>
<dbReference type="InterPro" id="IPR010982">
    <property type="entry name" value="Lambda_DNA-bd_dom_sf"/>
</dbReference>
<dbReference type="GeneID" id="93262775"/>
<organism evidence="1 2">
    <name type="scientific">Kingella kingae</name>
    <dbReference type="NCBI Taxonomy" id="504"/>
    <lineage>
        <taxon>Bacteria</taxon>
        <taxon>Pseudomonadati</taxon>
        <taxon>Pseudomonadota</taxon>
        <taxon>Betaproteobacteria</taxon>
        <taxon>Neisseriales</taxon>
        <taxon>Neisseriaceae</taxon>
        <taxon>Kingella</taxon>
    </lineage>
</organism>
<evidence type="ECO:0000313" key="1">
    <source>
        <dbReference type="EMBL" id="SQH25299.1"/>
    </source>
</evidence>